<proteinExistence type="predicted"/>
<organism evidence="1 2">
    <name type="scientific">Shewanella sairae</name>
    <dbReference type="NCBI Taxonomy" id="190310"/>
    <lineage>
        <taxon>Bacteria</taxon>
        <taxon>Pseudomonadati</taxon>
        <taxon>Pseudomonadota</taxon>
        <taxon>Gammaproteobacteria</taxon>
        <taxon>Alteromonadales</taxon>
        <taxon>Shewanellaceae</taxon>
        <taxon>Shewanella</taxon>
    </lineage>
</organism>
<reference evidence="1" key="1">
    <citation type="submission" date="2021-05" db="EMBL/GenBank/DDBJ databases">
        <title>Molecular characterization for Shewanella algae harboring chromosomal blaOXA-55-like strains isolated from clinical and environment sample.</title>
        <authorList>
            <person name="Ohama Y."/>
            <person name="Aoki K."/>
            <person name="Harada S."/>
            <person name="Moriya K."/>
            <person name="Ishii Y."/>
            <person name="Tateda K."/>
        </authorList>
    </citation>
    <scope>NUCLEOTIDE SEQUENCE</scope>
    <source>
        <strain evidence="1">JCM 11563</strain>
    </source>
</reference>
<evidence type="ECO:0008006" key="3">
    <source>
        <dbReference type="Google" id="ProtNLM"/>
    </source>
</evidence>
<evidence type="ECO:0000313" key="2">
    <source>
        <dbReference type="Proteomes" id="UP000887104"/>
    </source>
</evidence>
<dbReference type="Proteomes" id="UP000887104">
    <property type="component" value="Unassembled WGS sequence"/>
</dbReference>
<name>A0ABQ4PRN3_9GAMM</name>
<gene>
    <name evidence="1" type="ORF">TUM4438_44810</name>
</gene>
<accession>A0ABQ4PRN3</accession>
<protein>
    <recommendedName>
        <fullName evidence="3">DUF4019 domain-containing protein</fullName>
    </recommendedName>
</protein>
<evidence type="ECO:0000313" key="1">
    <source>
        <dbReference type="EMBL" id="GIU52340.1"/>
    </source>
</evidence>
<comment type="caution">
    <text evidence="1">The sequence shown here is derived from an EMBL/GenBank/DDBJ whole genome shotgun (WGS) entry which is preliminary data.</text>
</comment>
<keyword evidence="2" id="KW-1185">Reference proteome</keyword>
<sequence>MKFPLVALLLFLALIGVDVLAKQPDYNDIFFEHPSGEFTDSKQATTAAISQLYKYEDVERWLTLYAQGIGYRNYPVKIKKPYIAVDDLSISEILAESGIELTARKVIEVQHGVYDLSEFNEQEIGSIVYSIYINHYNVQPFSGDTFFAVAGEWI</sequence>
<dbReference type="EMBL" id="BPEY01000175">
    <property type="protein sequence ID" value="GIU52340.1"/>
    <property type="molecule type" value="Genomic_DNA"/>
</dbReference>
<dbReference type="RefSeq" id="WP_220783444.1">
    <property type="nucleotide sequence ID" value="NZ_BPEY01000175.1"/>
</dbReference>